<dbReference type="AlphaFoldDB" id="A0A0G0MKH0"/>
<dbReference type="Proteomes" id="UP000033881">
    <property type="component" value="Unassembled WGS sequence"/>
</dbReference>
<evidence type="ECO:0000313" key="2">
    <source>
        <dbReference type="Proteomes" id="UP000033881"/>
    </source>
</evidence>
<comment type="caution">
    <text evidence="1">The sequence shown here is derived from an EMBL/GenBank/DDBJ whole genome shotgun (WGS) entry which is preliminary data.</text>
</comment>
<dbReference type="EMBL" id="LBWB01000008">
    <property type="protein sequence ID" value="KKR00886.1"/>
    <property type="molecule type" value="Genomic_DNA"/>
</dbReference>
<protein>
    <submittedName>
        <fullName evidence="1">Uncharacterized protein</fullName>
    </submittedName>
</protein>
<evidence type="ECO:0000313" key="1">
    <source>
        <dbReference type="EMBL" id="KKR00886.1"/>
    </source>
</evidence>
<accession>A0A0G0MKH0</accession>
<name>A0A0G0MKH0_9BACT</name>
<dbReference type="STRING" id="1618574.UT24_C0008G0014"/>
<reference evidence="1 2" key="1">
    <citation type="journal article" date="2015" name="Nature">
        <title>rRNA introns, odd ribosomes, and small enigmatic genomes across a large radiation of phyla.</title>
        <authorList>
            <person name="Brown C.T."/>
            <person name="Hug L.A."/>
            <person name="Thomas B.C."/>
            <person name="Sharon I."/>
            <person name="Castelle C.J."/>
            <person name="Singh A."/>
            <person name="Wilkins M.J."/>
            <person name="Williams K.H."/>
            <person name="Banfield J.F."/>
        </authorList>
    </citation>
    <scope>NUCLEOTIDE SEQUENCE [LARGE SCALE GENOMIC DNA]</scope>
</reference>
<sequence>MSEEESSIYDKPAISSLPEIKKRYLNTKVLKNWVGERTLLPGNATPFAKLAENFAPIGAERRARAQVAQAIRKDIRAAEAGFPHARLDTLFPTTTWGLFGNPEMKAYSVMDVIKQLVEQVGTTTEEDNKYYEIKRKDTVTGEAVSVRVGVNSGNIFFAEELGVDNQIISRAEIKPKRGMQLGDMYEYNLQLQYTGGRYQEQGAEIDIKNNNLPHATVKVMNLLTSAVMAKVAEEPQQSTNP</sequence>
<proteinExistence type="predicted"/>
<gene>
    <name evidence="1" type="ORF">UT24_C0008G0014</name>
</gene>
<organism evidence="1 2">
    <name type="scientific">Candidatus Woesebacteria bacterium GW2011_GWB1_39_12</name>
    <dbReference type="NCBI Taxonomy" id="1618574"/>
    <lineage>
        <taxon>Bacteria</taxon>
        <taxon>Candidatus Woeseibacteriota</taxon>
    </lineage>
</organism>